<sequence>MTNKAEPDAERASAEEDSGAPPLSEIVGALLSASQRFVRDVGELLGLETRRAFQALAWMAALAVWAGLLGAGTWFLLLAAAYTALIDSGMVSAAALLLLAGLNLLGAVLGIVIIRRLSRALLFRAVRRVVLGESRYASVKPQNTGV</sequence>
<feature type="transmembrane region" description="Helical" evidence="2">
    <location>
        <begin position="91"/>
        <end position="114"/>
    </location>
</feature>
<feature type="compositionally biased region" description="Basic and acidic residues" evidence="1">
    <location>
        <begin position="1"/>
        <end position="14"/>
    </location>
</feature>
<comment type="caution">
    <text evidence="3">The sequence shown here is derived from an EMBL/GenBank/DDBJ whole genome shotgun (WGS) entry which is preliminary data.</text>
</comment>
<reference evidence="3 4" key="1">
    <citation type="submission" date="2006-02" db="EMBL/GenBank/DDBJ databases">
        <authorList>
            <person name="Waterbury J."/>
            <person name="Ferriera S."/>
            <person name="Johnson J."/>
            <person name="Kravitz S."/>
            <person name="Halpern A."/>
            <person name="Remington K."/>
            <person name="Beeson K."/>
            <person name="Tran B."/>
            <person name="Rogers Y.-H."/>
            <person name="Friedman R."/>
            <person name="Venter J.C."/>
        </authorList>
    </citation>
    <scope>NUCLEOTIDE SEQUENCE [LARGE SCALE GENOMIC DNA]</scope>
    <source>
        <strain evidence="3 4">Nb-231</strain>
    </source>
</reference>
<evidence type="ECO:0000256" key="2">
    <source>
        <dbReference type="SAM" id="Phobius"/>
    </source>
</evidence>
<evidence type="ECO:0000256" key="1">
    <source>
        <dbReference type="SAM" id="MobiDB-lite"/>
    </source>
</evidence>
<proteinExistence type="predicted"/>
<evidence type="ECO:0000313" key="3">
    <source>
        <dbReference type="EMBL" id="EAR20421.1"/>
    </source>
</evidence>
<feature type="transmembrane region" description="Helical" evidence="2">
    <location>
        <begin position="55"/>
        <end position="85"/>
    </location>
</feature>
<gene>
    <name evidence="3" type="ORF">NB231_13871</name>
</gene>
<protein>
    <recommendedName>
        <fullName evidence="5">Phage holin family protein</fullName>
    </recommendedName>
</protein>
<dbReference type="Proteomes" id="UP000003374">
    <property type="component" value="Unassembled WGS sequence"/>
</dbReference>
<keyword evidence="2" id="KW-1133">Transmembrane helix</keyword>
<dbReference type="HOGENOM" id="CLU_1775497_0_0_6"/>
<name>A4BV00_9GAMM</name>
<accession>A4BV00</accession>
<keyword evidence="2" id="KW-0812">Transmembrane</keyword>
<evidence type="ECO:0000313" key="4">
    <source>
        <dbReference type="Proteomes" id="UP000003374"/>
    </source>
</evidence>
<dbReference type="AlphaFoldDB" id="A4BV00"/>
<dbReference type="RefSeq" id="WP_005003631.1">
    <property type="nucleotide sequence ID" value="NZ_CH672427.1"/>
</dbReference>
<dbReference type="STRING" id="314278.NB231_13871"/>
<keyword evidence="2" id="KW-0472">Membrane</keyword>
<keyword evidence="4" id="KW-1185">Reference proteome</keyword>
<dbReference type="EMBL" id="AAOF01000022">
    <property type="protein sequence ID" value="EAR20421.1"/>
    <property type="molecule type" value="Genomic_DNA"/>
</dbReference>
<organism evidence="3 4">
    <name type="scientific">Nitrococcus mobilis Nb-231</name>
    <dbReference type="NCBI Taxonomy" id="314278"/>
    <lineage>
        <taxon>Bacteria</taxon>
        <taxon>Pseudomonadati</taxon>
        <taxon>Pseudomonadota</taxon>
        <taxon>Gammaproteobacteria</taxon>
        <taxon>Chromatiales</taxon>
        <taxon>Ectothiorhodospiraceae</taxon>
        <taxon>Nitrococcus</taxon>
    </lineage>
</organism>
<feature type="region of interest" description="Disordered" evidence="1">
    <location>
        <begin position="1"/>
        <end position="21"/>
    </location>
</feature>
<evidence type="ECO:0008006" key="5">
    <source>
        <dbReference type="Google" id="ProtNLM"/>
    </source>
</evidence>